<sequence>MRLILSILLVAFCCTPSWAQDAIRGFVVDSATNKPIEGAAVFYENTMRGTSTNQHGFFVLRAETKIKSLLNIRALGYKQVRLEKPKLNQNQRFLLVEKDTQLETVYLNTASKPTTKSHSRESEPHFREYFLSYFKYYFLGGGHRRGTRIKNLDKINISHSPDKKNIKFSSKRPLEIENEYLGYTITYYLDNFVINRKESELASNLANDSYQHLGNGFFKELNPDRVKNKYKKRRNEVYQHSILRLMRALADSSLAKNGFKLVNEKGEDIALQRTKHKSFTEIKPPSVFYVYRAGDIKNHDKKTWEQIQFILEKIKPTPLTKVIAKQNFGIDKWGNFFPHDALRFEGYLGKKGYSDALPLDFQPYE</sequence>
<dbReference type="GO" id="GO:0004180">
    <property type="term" value="F:carboxypeptidase activity"/>
    <property type="evidence" value="ECO:0007669"/>
    <property type="project" value="UniProtKB-KW"/>
</dbReference>
<dbReference type="Pfam" id="PF13715">
    <property type="entry name" value="CarbopepD_reg_2"/>
    <property type="match status" value="1"/>
</dbReference>
<proteinExistence type="predicted"/>
<reference evidence="2 3" key="1">
    <citation type="submission" date="2019-06" db="EMBL/GenBank/DDBJ databases">
        <title>Flavibacter putida gen. nov., sp. nov., a novel marine bacterium of the family Flavobacteriaceae isolated from coastal seawater.</title>
        <authorList>
            <person name="Feng X."/>
        </authorList>
    </citation>
    <scope>NUCLEOTIDE SEQUENCE [LARGE SCALE GENOMIC DNA]</scope>
    <source>
        <strain evidence="2 3">PLHSN227</strain>
    </source>
</reference>
<dbReference type="SUPFAM" id="SSF49464">
    <property type="entry name" value="Carboxypeptidase regulatory domain-like"/>
    <property type="match status" value="1"/>
</dbReference>
<evidence type="ECO:0000256" key="1">
    <source>
        <dbReference type="SAM" id="SignalP"/>
    </source>
</evidence>
<keyword evidence="2" id="KW-0121">Carboxypeptidase</keyword>
<comment type="caution">
    <text evidence="2">The sequence shown here is derived from an EMBL/GenBank/DDBJ whole genome shotgun (WGS) entry which is preliminary data.</text>
</comment>
<gene>
    <name evidence="2" type="ORF">FKR84_09985</name>
</gene>
<feature type="signal peptide" evidence="1">
    <location>
        <begin position="1"/>
        <end position="19"/>
    </location>
</feature>
<feature type="chain" id="PRO_5021267895" evidence="1">
    <location>
        <begin position="20"/>
        <end position="365"/>
    </location>
</feature>
<dbReference type="RefSeq" id="WP_141422169.1">
    <property type="nucleotide sequence ID" value="NZ_VIAR01000010.1"/>
</dbReference>
<dbReference type="InterPro" id="IPR008969">
    <property type="entry name" value="CarboxyPept-like_regulatory"/>
</dbReference>
<evidence type="ECO:0000313" key="2">
    <source>
        <dbReference type="EMBL" id="TQD36931.1"/>
    </source>
</evidence>
<dbReference type="Gene3D" id="2.60.40.1120">
    <property type="entry name" value="Carboxypeptidase-like, regulatory domain"/>
    <property type="match status" value="1"/>
</dbReference>
<name>A0A507ZJR9_9FLAO</name>
<dbReference type="EMBL" id="VIAR01000010">
    <property type="protein sequence ID" value="TQD36931.1"/>
    <property type="molecule type" value="Genomic_DNA"/>
</dbReference>
<accession>A0A507ZJR9</accession>
<dbReference type="AlphaFoldDB" id="A0A507ZJR9"/>
<evidence type="ECO:0000313" key="3">
    <source>
        <dbReference type="Proteomes" id="UP000317169"/>
    </source>
</evidence>
<keyword evidence="2" id="KW-0378">Hydrolase</keyword>
<keyword evidence="3" id="KW-1185">Reference proteome</keyword>
<dbReference type="OrthoDB" id="1223654at2"/>
<keyword evidence="2" id="KW-0645">Protease</keyword>
<dbReference type="Proteomes" id="UP000317169">
    <property type="component" value="Unassembled WGS sequence"/>
</dbReference>
<keyword evidence="1" id="KW-0732">Signal</keyword>
<organism evidence="2 3">
    <name type="scientific">Haloflavibacter putidus</name>
    <dbReference type="NCBI Taxonomy" id="2576776"/>
    <lineage>
        <taxon>Bacteria</taxon>
        <taxon>Pseudomonadati</taxon>
        <taxon>Bacteroidota</taxon>
        <taxon>Flavobacteriia</taxon>
        <taxon>Flavobacteriales</taxon>
        <taxon>Flavobacteriaceae</taxon>
        <taxon>Haloflavibacter</taxon>
    </lineage>
</organism>
<protein>
    <submittedName>
        <fullName evidence="2">Carboxypeptidase-like regulatory domain-containing protein</fullName>
    </submittedName>
</protein>